<gene>
    <name evidence="6" type="primary">Tl_0</name>
    <name evidence="6" type="ORF">CEXT_30631</name>
</gene>
<proteinExistence type="predicted"/>
<evidence type="ECO:0000256" key="5">
    <source>
        <dbReference type="ARBA" id="ARBA00023136"/>
    </source>
</evidence>
<dbReference type="Gene3D" id="3.40.50.10140">
    <property type="entry name" value="Toll/interleukin-1 receptor homology (TIR) domain"/>
    <property type="match status" value="1"/>
</dbReference>
<dbReference type="GO" id="GO:0005886">
    <property type="term" value="C:plasma membrane"/>
    <property type="evidence" value="ECO:0007669"/>
    <property type="project" value="TreeGrafter"/>
</dbReference>
<keyword evidence="5" id="KW-0472">Membrane</keyword>
<keyword evidence="2" id="KW-0812">Transmembrane</keyword>
<keyword evidence="3" id="KW-0732">Signal</keyword>
<comment type="subcellular location">
    <subcellularLocation>
        <location evidence="1">Membrane</location>
    </subcellularLocation>
</comment>
<evidence type="ECO:0000313" key="7">
    <source>
        <dbReference type="Proteomes" id="UP001054945"/>
    </source>
</evidence>
<evidence type="ECO:0000256" key="2">
    <source>
        <dbReference type="ARBA" id="ARBA00022692"/>
    </source>
</evidence>
<sequence>MPWDACYINYYIQVQDANITKCGPDKKKSAVFAEKALWSLTDVDLCPENIVLYVTIAVLVPDAREGVALLPRVTWVKEKDIDKDKEFDAFISFSHKDQDLVIPELIDRIRSEAVYPLQALSAGRTHPTQHHAGHSGFQEDCPRAFQVRILIPKHTLRMRCMMIHKPFFSRSSFLESEWCMFEFRVAHIEGLKNHLNRIIIIKMDDLPKDADLPEEIQVYLKSTRYLKWGTSTSGTPYSTPFPDLSTLPNHLIQNKSLKFPTFIVNLIPLLEEGNSCYLHHSHFYFKKHFPYR</sequence>
<accession>A0AAV4S279</accession>
<dbReference type="Proteomes" id="UP001054945">
    <property type="component" value="Unassembled WGS sequence"/>
</dbReference>
<evidence type="ECO:0000313" key="6">
    <source>
        <dbReference type="EMBL" id="GIY27069.1"/>
    </source>
</evidence>
<dbReference type="PANTHER" id="PTHR24365">
    <property type="entry name" value="TOLL-LIKE RECEPTOR"/>
    <property type="match status" value="1"/>
</dbReference>
<evidence type="ECO:0000256" key="1">
    <source>
        <dbReference type="ARBA" id="ARBA00004370"/>
    </source>
</evidence>
<keyword evidence="4" id="KW-1133">Transmembrane helix</keyword>
<dbReference type="EMBL" id="BPLR01008767">
    <property type="protein sequence ID" value="GIY27069.1"/>
    <property type="molecule type" value="Genomic_DNA"/>
</dbReference>
<dbReference type="GO" id="GO:0038023">
    <property type="term" value="F:signaling receptor activity"/>
    <property type="evidence" value="ECO:0007669"/>
    <property type="project" value="TreeGrafter"/>
</dbReference>
<keyword evidence="7" id="KW-1185">Reference proteome</keyword>
<evidence type="ECO:0000256" key="4">
    <source>
        <dbReference type="ARBA" id="ARBA00022989"/>
    </source>
</evidence>
<organism evidence="6 7">
    <name type="scientific">Caerostris extrusa</name>
    <name type="common">Bark spider</name>
    <name type="synonym">Caerostris bankana</name>
    <dbReference type="NCBI Taxonomy" id="172846"/>
    <lineage>
        <taxon>Eukaryota</taxon>
        <taxon>Metazoa</taxon>
        <taxon>Ecdysozoa</taxon>
        <taxon>Arthropoda</taxon>
        <taxon>Chelicerata</taxon>
        <taxon>Arachnida</taxon>
        <taxon>Araneae</taxon>
        <taxon>Araneomorphae</taxon>
        <taxon>Entelegynae</taxon>
        <taxon>Araneoidea</taxon>
        <taxon>Araneidae</taxon>
        <taxon>Caerostris</taxon>
    </lineage>
</organism>
<dbReference type="GO" id="GO:0007165">
    <property type="term" value="P:signal transduction"/>
    <property type="evidence" value="ECO:0007669"/>
    <property type="project" value="TreeGrafter"/>
</dbReference>
<name>A0AAV4S279_CAEEX</name>
<dbReference type="InterPro" id="IPR035897">
    <property type="entry name" value="Toll_tir_struct_dom_sf"/>
</dbReference>
<dbReference type="PANTHER" id="PTHR24365:SF541">
    <property type="entry name" value="PROTEIN TOLL-RELATED"/>
    <property type="match status" value="1"/>
</dbReference>
<protein>
    <submittedName>
        <fullName evidence="6">Protein toll</fullName>
    </submittedName>
</protein>
<comment type="caution">
    <text evidence="6">The sequence shown here is derived from an EMBL/GenBank/DDBJ whole genome shotgun (WGS) entry which is preliminary data.</text>
</comment>
<dbReference type="AlphaFoldDB" id="A0AAV4S279"/>
<reference evidence="6 7" key="1">
    <citation type="submission" date="2021-06" db="EMBL/GenBank/DDBJ databases">
        <title>Caerostris extrusa draft genome.</title>
        <authorList>
            <person name="Kono N."/>
            <person name="Arakawa K."/>
        </authorList>
    </citation>
    <scope>NUCLEOTIDE SEQUENCE [LARGE SCALE GENOMIC DNA]</scope>
</reference>
<evidence type="ECO:0000256" key="3">
    <source>
        <dbReference type="ARBA" id="ARBA00022729"/>
    </source>
</evidence>
<dbReference type="SUPFAM" id="SSF52200">
    <property type="entry name" value="Toll/Interleukin receptor TIR domain"/>
    <property type="match status" value="2"/>
</dbReference>